<dbReference type="GO" id="GO:0005975">
    <property type="term" value="P:carbohydrate metabolic process"/>
    <property type="evidence" value="ECO:0007669"/>
    <property type="project" value="InterPro"/>
</dbReference>
<reference evidence="4 5" key="1">
    <citation type="submission" date="2015-01" db="EMBL/GenBank/DDBJ databases">
        <title>The Genome Sequence of Exophiala sideris CBS121828.</title>
        <authorList>
            <consortium name="The Broad Institute Genomics Platform"/>
            <person name="Cuomo C."/>
            <person name="de Hoog S."/>
            <person name="Gorbushina A."/>
            <person name="Stielow B."/>
            <person name="Teixiera M."/>
            <person name="Abouelleil A."/>
            <person name="Chapman S.B."/>
            <person name="Priest M."/>
            <person name="Young S.K."/>
            <person name="Wortman J."/>
            <person name="Nusbaum C."/>
            <person name="Birren B."/>
        </authorList>
    </citation>
    <scope>NUCLEOTIDE SEQUENCE [LARGE SCALE GENOMIC DNA]</scope>
    <source>
        <strain evidence="4 5">CBS 121828</strain>
    </source>
</reference>
<dbReference type="OrthoDB" id="654211at2759"/>
<feature type="domain" description="Non-reducing end beta-L-arabinofuranosidase-like GH127 middle" evidence="2">
    <location>
        <begin position="429"/>
        <end position="520"/>
    </location>
</feature>
<dbReference type="EMBL" id="KN846951">
    <property type="protein sequence ID" value="KIV86425.1"/>
    <property type="molecule type" value="Genomic_DNA"/>
</dbReference>
<gene>
    <name evidence="4" type="ORF">PV11_02037</name>
</gene>
<evidence type="ECO:0000259" key="2">
    <source>
        <dbReference type="Pfam" id="PF20736"/>
    </source>
</evidence>
<dbReference type="InterPro" id="IPR012878">
    <property type="entry name" value="Beta-AFase-like_GH127_cat"/>
</dbReference>
<dbReference type="AlphaFoldDB" id="A0A0D1WCE0"/>
<name>A0A0D1WCE0_9EURO</name>
<evidence type="ECO:0000259" key="1">
    <source>
        <dbReference type="Pfam" id="PF07944"/>
    </source>
</evidence>
<protein>
    <recommendedName>
        <fullName evidence="6">DUF1680 domain protein</fullName>
    </recommendedName>
</protein>
<dbReference type="Pfam" id="PF20737">
    <property type="entry name" value="Glyco_hydro127C"/>
    <property type="match status" value="1"/>
</dbReference>
<dbReference type="InterPro" id="IPR008928">
    <property type="entry name" value="6-hairpin_glycosidase_sf"/>
</dbReference>
<dbReference type="PANTHER" id="PTHR43465">
    <property type="entry name" value="DUF1680 DOMAIN PROTEIN (AFU_ORTHOLOGUE AFUA_1G08910)"/>
    <property type="match status" value="1"/>
</dbReference>
<feature type="domain" description="Non-reducing end beta-L-arabinofuranosidase-like GH127 C-terminal" evidence="3">
    <location>
        <begin position="522"/>
        <end position="640"/>
    </location>
</feature>
<dbReference type="PANTHER" id="PTHR43465:SF2">
    <property type="entry name" value="DUF1680 DOMAIN PROTEIN (AFU_ORTHOLOGUE AFUA_1G08910)"/>
    <property type="match status" value="1"/>
</dbReference>
<organism evidence="4 5">
    <name type="scientific">Exophiala sideris</name>
    <dbReference type="NCBI Taxonomy" id="1016849"/>
    <lineage>
        <taxon>Eukaryota</taxon>
        <taxon>Fungi</taxon>
        <taxon>Dikarya</taxon>
        <taxon>Ascomycota</taxon>
        <taxon>Pezizomycotina</taxon>
        <taxon>Eurotiomycetes</taxon>
        <taxon>Chaetothyriomycetidae</taxon>
        <taxon>Chaetothyriales</taxon>
        <taxon>Herpotrichiellaceae</taxon>
        <taxon>Exophiala</taxon>
    </lineage>
</organism>
<dbReference type="HOGENOM" id="CLU_013148_1_0_1"/>
<dbReference type="InterPro" id="IPR049046">
    <property type="entry name" value="Beta-AFase-like_GH127_middle"/>
</dbReference>
<evidence type="ECO:0000259" key="3">
    <source>
        <dbReference type="Pfam" id="PF20737"/>
    </source>
</evidence>
<evidence type="ECO:0000313" key="5">
    <source>
        <dbReference type="Proteomes" id="UP000053599"/>
    </source>
</evidence>
<dbReference type="Pfam" id="PF07944">
    <property type="entry name" value="Beta-AFase-like_GH127_cat"/>
    <property type="match status" value="1"/>
</dbReference>
<sequence length="647" mass="73450">MAASIPFTDVQINSDFWDDIIKVSRKQSLEIIYHKLKSYGQWDAMRLTWKPGDSGVTPDILWDSDVGKYVEAASYALYHEEDPETRARVNEGIDMIVKAQQDDGYIGIYHTLVQPGKRWSSLAHNLELYGGGHILEAAITHHLTSGRPKDDKFLAAMERYVDLLESVFGEDKVLDYPGHQEIELALMRLYDITGDRRLVDLAKFFIEERGRIDAPREGHAWDIAAVKRGDDPETFFPYYWPRPRCYWHMQAHLPIREQHEIVGHSVQAMYWLSSVVDVALATGETSYLEVVDRLWNNMVDRKMYVTGGIGSVHIYEGFGTEYDLPNETSYAETCAAIGVMYLAQRKLKVKSEAAVADILELSMYNAMLAGLSLDGKTFNYDNPLATVDCLHSRSDWFKVFCCPSNICRTLNSLGGYLYGLDESDKAVRLTVHTYVGGTVRAGKTLWKVQTDWPWSGKTTFSATEGSEEKTILRLRIPSWAKQYEITVNGQTTNTKVQDGYLSLPVRTYNAQDVVEFTVPMVPQRLESHPLVHQNRNCIALRRGPFIYALESVDQDPALKDLRLARIDPSAKIEDLKMNINGKSIVALKTRGWALKVPQNPRASRDEADHKKEDGTSVELKFIPYFAWANRGPSDMRVWIQKAGDLSK</sequence>
<dbReference type="Pfam" id="PF20736">
    <property type="entry name" value="Glyco_hydro127M"/>
    <property type="match status" value="1"/>
</dbReference>
<accession>A0A0D1WCE0</accession>
<dbReference type="SUPFAM" id="SSF48208">
    <property type="entry name" value="Six-hairpin glycosidases"/>
    <property type="match status" value="1"/>
</dbReference>
<dbReference type="Proteomes" id="UP000053599">
    <property type="component" value="Unassembled WGS sequence"/>
</dbReference>
<evidence type="ECO:0008006" key="6">
    <source>
        <dbReference type="Google" id="ProtNLM"/>
    </source>
</evidence>
<dbReference type="STRING" id="1016849.A0A0D1WCE0"/>
<proteinExistence type="predicted"/>
<dbReference type="InterPro" id="IPR049049">
    <property type="entry name" value="Beta-AFase-like_GH127_C"/>
</dbReference>
<evidence type="ECO:0000313" key="4">
    <source>
        <dbReference type="EMBL" id="KIV86425.1"/>
    </source>
</evidence>
<feature type="domain" description="Non-reducing end beta-L-arabinofuranosidase-like GH127 catalytic" evidence="1">
    <location>
        <begin position="23"/>
        <end position="414"/>
    </location>
</feature>
<dbReference type="InterPro" id="IPR049174">
    <property type="entry name" value="Beta-AFase-like"/>
</dbReference>